<feature type="non-terminal residue" evidence="2">
    <location>
        <position position="1"/>
    </location>
</feature>
<feature type="region of interest" description="Disordered" evidence="1">
    <location>
        <begin position="125"/>
        <end position="162"/>
    </location>
</feature>
<dbReference type="AlphaFoldDB" id="A0A8H8U5W3"/>
<comment type="caution">
    <text evidence="2">The sequence shown here is derived from an EMBL/GenBank/DDBJ whole genome shotgun (WGS) entry which is preliminary data.</text>
</comment>
<dbReference type="SUPFAM" id="SSF56112">
    <property type="entry name" value="Protein kinase-like (PK-like)"/>
    <property type="match status" value="1"/>
</dbReference>
<name>A0A8H8U5W3_9HELO</name>
<proteinExistence type="predicted"/>
<dbReference type="EMBL" id="QGMJ01000989">
    <property type="protein sequence ID" value="TVY32589.1"/>
    <property type="molecule type" value="Genomic_DNA"/>
</dbReference>
<feature type="compositionally biased region" description="Acidic residues" evidence="1">
    <location>
        <begin position="1"/>
        <end position="10"/>
    </location>
</feature>
<sequence>MNDVMNEDAEPGSPSSLATDLDSKSGDSDIPMEWIMDSFVKSSAELSSSPAQAAPPLSITQEELQANSMKIAKQLAHELSTISEFLEDFNIRRSDQERPWDQHNFPVRFRFSEQQLKKRLIMARQDKATKQRGENSTSFRSPNKDVDNTEQSMTDSVGRGPLSDFNKVSPNVSYASPAYYSAYSSPWISNTPSSIKTSTAYYSAKTSLAVVFPTNAATTQSTSPPIRRGSAFHAEAESRGLILPPEEELNWSGKMDVVQHVEYERGEEVPLQTLGPIGMSLTAVVDKVQCRRILLARKTIICGRRLSLHGAFAEVEHLQKLRHPHIIRLVGSYLQGKKLSVLLYPVADYDLGAFFDEVLPITSEDTTSTKAPVKALWGQTDAEVLHTPKYPPTPKSGTAKPWSSADIFSLGCVFIEILTVLGGIDLDKFSESRSQDLQENSPYRDCLDRVFEWGTLLGQRINEETNK</sequence>
<dbReference type="OrthoDB" id="4062651at2759"/>
<accession>A0A8H8U5W3</accession>
<evidence type="ECO:0008006" key="4">
    <source>
        <dbReference type="Google" id="ProtNLM"/>
    </source>
</evidence>
<evidence type="ECO:0000313" key="3">
    <source>
        <dbReference type="Proteomes" id="UP000462212"/>
    </source>
</evidence>
<evidence type="ECO:0000256" key="1">
    <source>
        <dbReference type="SAM" id="MobiDB-lite"/>
    </source>
</evidence>
<reference evidence="2 3" key="1">
    <citation type="submission" date="2018-05" db="EMBL/GenBank/DDBJ databases">
        <title>Genome sequencing and assembly of the regulated plant pathogen Lachnellula willkommii and related sister species for the development of diagnostic species identification markers.</title>
        <authorList>
            <person name="Giroux E."/>
            <person name="Bilodeau G."/>
        </authorList>
    </citation>
    <scope>NUCLEOTIDE SEQUENCE [LARGE SCALE GENOMIC DNA]</scope>
    <source>
        <strain evidence="2 3">CBS 197.66</strain>
    </source>
</reference>
<keyword evidence="3" id="KW-1185">Reference proteome</keyword>
<dbReference type="InterPro" id="IPR011009">
    <property type="entry name" value="Kinase-like_dom_sf"/>
</dbReference>
<feature type="region of interest" description="Disordered" evidence="1">
    <location>
        <begin position="1"/>
        <end position="30"/>
    </location>
</feature>
<gene>
    <name evidence="2" type="ORF">LSUB1_G008329</name>
</gene>
<evidence type="ECO:0000313" key="2">
    <source>
        <dbReference type="EMBL" id="TVY32589.1"/>
    </source>
</evidence>
<organism evidence="2 3">
    <name type="scientific">Lachnellula subtilissima</name>
    <dbReference type="NCBI Taxonomy" id="602034"/>
    <lineage>
        <taxon>Eukaryota</taxon>
        <taxon>Fungi</taxon>
        <taxon>Dikarya</taxon>
        <taxon>Ascomycota</taxon>
        <taxon>Pezizomycotina</taxon>
        <taxon>Leotiomycetes</taxon>
        <taxon>Helotiales</taxon>
        <taxon>Lachnaceae</taxon>
        <taxon>Lachnellula</taxon>
    </lineage>
</organism>
<protein>
    <recommendedName>
        <fullName evidence="4">Protein kinase domain-containing protein</fullName>
    </recommendedName>
</protein>
<dbReference type="Proteomes" id="UP000462212">
    <property type="component" value="Unassembled WGS sequence"/>
</dbReference>